<name>A0A6G0Y493_APHCR</name>
<dbReference type="OrthoDB" id="6585180at2759"/>
<comment type="cofactor">
    <cofactor evidence="1">
        <name>a divalent metal cation</name>
        <dbReference type="ChEBI" id="CHEBI:60240"/>
    </cofactor>
</comment>
<evidence type="ECO:0000256" key="5">
    <source>
        <dbReference type="ARBA" id="ARBA00022723"/>
    </source>
</evidence>
<evidence type="ECO:0000256" key="1">
    <source>
        <dbReference type="ARBA" id="ARBA00001968"/>
    </source>
</evidence>
<dbReference type="GO" id="GO:0046872">
    <property type="term" value="F:metal ion binding"/>
    <property type="evidence" value="ECO:0007669"/>
    <property type="project" value="UniProtKB-KW"/>
</dbReference>
<protein>
    <submittedName>
        <fullName evidence="9">Putative nuclease HARBI1</fullName>
    </submittedName>
</protein>
<evidence type="ECO:0000259" key="8">
    <source>
        <dbReference type="Pfam" id="PF13359"/>
    </source>
</evidence>
<dbReference type="AlphaFoldDB" id="A0A6G0Y493"/>
<keyword evidence="4" id="KW-0540">Nuclease</keyword>
<dbReference type="InterPro" id="IPR045249">
    <property type="entry name" value="HARBI1-like"/>
</dbReference>
<dbReference type="Pfam" id="PF13359">
    <property type="entry name" value="DDE_Tnp_4"/>
    <property type="match status" value="1"/>
</dbReference>
<evidence type="ECO:0000256" key="6">
    <source>
        <dbReference type="ARBA" id="ARBA00022801"/>
    </source>
</evidence>
<dbReference type="InterPro" id="IPR027806">
    <property type="entry name" value="HARBI1_dom"/>
</dbReference>
<dbReference type="GO" id="GO:0004518">
    <property type="term" value="F:nuclease activity"/>
    <property type="evidence" value="ECO:0007669"/>
    <property type="project" value="UniProtKB-KW"/>
</dbReference>
<evidence type="ECO:0000256" key="3">
    <source>
        <dbReference type="ARBA" id="ARBA00006958"/>
    </source>
</evidence>
<dbReference type="EMBL" id="VUJU01006338">
    <property type="protein sequence ID" value="KAF0748810.1"/>
    <property type="molecule type" value="Genomic_DNA"/>
</dbReference>
<keyword evidence="7" id="KW-0539">Nucleus</keyword>
<comment type="subcellular location">
    <subcellularLocation>
        <location evidence="2">Nucleus</location>
    </subcellularLocation>
</comment>
<comment type="similarity">
    <text evidence="3">Belongs to the HARBI1 family.</text>
</comment>
<keyword evidence="5" id="KW-0479">Metal-binding</keyword>
<evidence type="ECO:0000256" key="7">
    <source>
        <dbReference type="ARBA" id="ARBA00023242"/>
    </source>
</evidence>
<dbReference type="PANTHER" id="PTHR22930">
    <property type="match status" value="1"/>
</dbReference>
<feature type="domain" description="DDE Tnp4" evidence="8">
    <location>
        <begin position="7"/>
        <end position="117"/>
    </location>
</feature>
<accession>A0A6G0Y493</accession>
<proteinExistence type="inferred from homology"/>
<evidence type="ECO:0000256" key="4">
    <source>
        <dbReference type="ARBA" id="ARBA00022722"/>
    </source>
</evidence>
<reference evidence="9 10" key="1">
    <citation type="submission" date="2019-08" db="EMBL/GenBank/DDBJ databases">
        <title>Whole genome of Aphis craccivora.</title>
        <authorList>
            <person name="Voronova N.V."/>
            <person name="Shulinski R.S."/>
            <person name="Bandarenka Y.V."/>
            <person name="Zhorov D.G."/>
            <person name="Warner D."/>
        </authorList>
    </citation>
    <scope>NUCLEOTIDE SEQUENCE [LARGE SCALE GENOMIC DNA]</scope>
    <source>
        <strain evidence="9">180601</strain>
        <tissue evidence="9">Whole Body</tissue>
    </source>
</reference>
<comment type="caution">
    <text evidence="9">The sequence shown here is derived from an EMBL/GenBank/DDBJ whole genome shotgun (WGS) entry which is preliminary data.</text>
</comment>
<evidence type="ECO:0000313" key="9">
    <source>
        <dbReference type="EMBL" id="KAF0748810.1"/>
    </source>
</evidence>
<sequence length="163" mass="18908">MWSGMETYDVVARWPESVHDSRIFQNSRALELIKNRTFQGICVADGSYAQTQFIYTPHSNPITNAQKRYNYAHIRTRNMDERVIGLLKSRFRCLSRKLGTATTTSSNIIVACVILHNICIKYKIDLHFDQDESQFQPQTFHAEVFVDGGNGFNIRNSFINRHF</sequence>
<gene>
    <name evidence="9" type="ORF">FWK35_00017451</name>
</gene>
<evidence type="ECO:0000313" key="10">
    <source>
        <dbReference type="Proteomes" id="UP000478052"/>
    </source>
</evidence>
<dbReference type="PANTHER" id="PTHR22930:SF85">
    <property type="entry name" value="GH03217P-RELATED"/>
    <property type="match status" value="1"/>
</dbReference>
<dbReference type="GO" id="GO:0016787">
    <property type="term" value="F:hydrolase activity"/>
    <property type="evidence" value="ECO:0007669"/>
    <property type="project" value="UniProtKB-KW"/>
</dbReference>
<keyword evidence="6" id="KW-0378">Hydrolase</keyword>
<keyword evidence="10" id="KW-1185">Reference proteome</keyword>
<evidence type="ECO:0000256" key="2">
    <source>
        <dbReference type="ARBA" id="ARBA00004123"/>
    </source>
</evidence>
<dbReference type="GO" id="GO:0005634">
    <property type="term" value="C:nucleus"/>
    <property type="evidence" value="ECO:0007669"/>
    <property type="project" value="UniProtKB-SubCell"/>
</dbReference>
<dbReference type="Proteomes" id="UP000478052">
    <property type="component" value="Unassembled WGS sequence"/>
</dbReference>
<organism evidence="9 10">
    <name type="scientific">Aphis craccivora</name>
    <name type="common">Cowpea aphid</name>
    <dbReference type="NCBI Taxonomy" id="307492"/>
    <lineage>
        <taxon>Eukaryota</taxon>
        <taxon>Metazoa</taxon>
        <taxon>Ecdysozoa</taxon>
        <taxon>Arthropoda</taxon>
        <taxon>Hexapoda</taxon>
        <taxon>Insecta</taxon>
        <taxon>Pterygota</taxon>
        <taxon>Neoptera</taxon>
        <taxon>Paraneoptera</taxon>
        <taxon>Hemiptera</taxon>
        <taxon>Sternorrhyncha</taxon>
        <taxon>Aphidomorpha</taxon>
        <taxon>Aphidoidea</taxon>
        <taxon>Aphididae</taxon>
        <taxon>Aphidini</taxon>
        <taxon>Aphis</taxon>
        <taxon>Aphis</taxon>
    </lineage>
</organism>